<dbReference type="EMBL" id="PXWG01000022">
    <property type="protein sequence ID" value="PSJ28511.1"/>
    <property type="molecule type" value="Genomic_DNA"/>
</dbReference>
<proteinExistence type="predicted"/>
<organism evidence="2 3">
    <name type="scientific">Streptosporangium nondiastaticum</name>
    <dbReference type="NCBI Taxonomy" id="35764"/>
    <lineage>
        <taxon>Bacteria</taxon>
        <taxon>Bacillati</taxon>
        <taxon>Actinomycetota</taxon>
        <taxon>Actinomycetes</taxon>
        <taxon>Streptosporangiales</taxon>
        <taxon>Streptosporangiaceae</taxon>
        <taxon>Streptosporangium</taxon>
    </lineage>
</organism>
<dbReference type="OrthoDB" id="4104970at2"/>
<keyword evidence="3" id="KW-1185">Reference proteome</keyword>
<evidence type="ECO:0000313" key="2">
    <source>
        <dbReference type="EMBL" id="PSJ28511.1"/>
    </source>
</evidence>
<keyword evidence="1" id="KW-0677">Repeat</keyword>
<reference evidence="2 3" key="1">
    <citation type="submission" date="2018-03" db="EMBL/GenBank/DDBJ databases">
        <title>Chitinolytic properties of Streptosporangium nondiastaticum TBG75A20.</title>
        <authorList>
            <person name="Gayathri V."/>
            <person name="Shiburaj S."/>
        </authorList>
    </citation>
    <scope>NUCLEOTIDE SEQUENCE [LARGE SCALE GENOMIC DNA]</scope>
    <source>
        <strain evidence="2 3">TBG75A20</strain>
    </source>
</reference>
<dbReference type="SUPFAM" id="SSF48371">
    <property type="entry name" value="ARM repeat"/>
    <property type="match status" value="1"/>
</dbReference>
<dbReference type="InterPro" id="IPR016024">
    <property type="entry name" value="ARM-type_fold"/>
</dbReference>
<accession>A0A9X7PHY2</accession>
<sequence>MPFLLRIAADPSAHHRASTLRLAAAAARREHWGYGTRDTFLKVAAQEWLCDCGGYAMNWSIEASRNAVAADAGLLLPLLHDPDPEVRASACYALATASGEARRITEALHARLAIERIPGVRASLVLAAAELAREHADPHAASWARALCADPEQPADVRVPAALAWLCLVDDPVPDDLHRTLDALVTDDLAGVLDDVPWIAHVDENGLTRTLDQMLNNAEPGVPWVDPWD</sequence>
<evidence type="ECO:0000313" key="3">
    <source>
        <dbReference type="Proteomes" id="UP000242427"/>
    </source>
</evidence>
<dbReference type="AlphaFoldDB" id="A0A9X7PHY2"/>
<dbReference type="InterPro" id="IPR000357">
    <property type="entry name" value="HEAT"/>
</dbReference>
<dbReference type="Proteomes" id="UP000242427">
    <property type="component" value="Unassembled WGS sequence"/>
</dbReference>
<gene>
    <name evidence="2" type="ORF">B7P34_12195</name>
</gene>
<dbReference type="Pfam" id="PF02985">
    <property type="entry name" value="HEAT"/>
    <property type="match status" value="1"/>
</dbReference>
<evidence type="ECO:0008006" key="4">
    <source>
        <dbReference type="Google" id="ProtNLM"/>
    </source>
</evidence>
<comment type="caution">
    <text evidence="2">The sequence shown here is derived from an EMBL/GenBank/DDBJ whole genome shotgun (WGS) entry which is preliminary data.</text>
</comment>
<protein>
    <recommendedName>
        <fullName evidence="4">HEAT repeat domain-containing protein</fullName>
    </recommendedName>
</protein>
<name>A0A9X7PHY2_9ACTN</name>
<evidence type="ECO:0000256" key="1">
    <source>
        <dbReference type="ARBA" id="ARBA00022737"/>
    </source>
</evidence>
<dbReference type="Gene3D" id="1.25.10.10">
    <property type="entry name" value="Leucine-rich Repeat Variant"/>
    <property type="match status" value="1"/>
</dbReference>
<dbReference type="InterPro" id="IPR011989">
    <property type="entry name" value="ARM-like"/>
</dbReference>